<dbReference type="InterPro" id="IPR058740">
    <property type="entry name" value="MurL_N"/>
</dbReference>
<comment type="caution">
    <text evidence="4">The sequence shown here is derived from an EMBL/GenBank/DDBJ whole genome shotgun (WGS) entry which is preliminary data.</text>
</comment>
<accession>A0A1F7I5N9</accession>
<evidence type="ECO:0000256" key="1">
    <source>
        <dbReference type="HAMAP-Rule" id="MF_02209"/>
    </source>
</evidence>
<dbReference type="EMBL" id="MGAE01000050">
    <property type="protein sequence ID" value="OGK38688.1"/>
    <property type="molecule type" value="Genomic_DNA"/>
</dbReference>
<comment type="catalytic activity">
    <reaction evidence="1">
        <text>UDP-N-acetyl-alpha-D-muramoyl-L-alanyl-L-glutamate + ATP + H2O = UDP-N-acetyl-alpha-D-muramoyl-L-alanyl-D-glutamate + AMP + diphosphate + H(+)</text>
        <dbReference type="Rhea" id="RHEA:58812"/>
        <dbReference type="ChEBI" id="CHEBI:15377"/>
        <dbReference type="ChEBI" id="CHEBI:15378"/>
        <dbReference type="ChEBI" id="CHEBI:30616"/>
        <dbReference type="ChEBI" id="CHEBI:33019"/>
        <dbReference type="ChEBI" id="CHEBI:83900"/>
        <dbReference type="ChEBI" id="CHEBI:142725"/>
        <dbReference type="ChEBI" id="CHEBI:456215"/>
        <dbReference type="EC" id="5.1.1.23"/>
    </reaction>
</comment>
<feature type="domain" description="MurL C-terminal" evidence="2">
    <location>
        <begin position="306"/>
        <end position="413"/>
    </location>
</feature>
<dbReference type="HAMAP" id="MF_02209">
    <property type="entry name" value="MurL"/>
    <property type="match status" value="1"/>
</dbReference>
<dbReference type="Pfam" id="PF26298">
    <property type="entry name" value="MurL_epimerase_C"/>
    <property type="match status" value="1"/>
</dbReference>
<dbReference type="GO" id="GO:0016855">
    <property type="term" value="F:racemase and epimerase activity, acting on amino acids and derivatives"/>
    <property type="evidence" value="ECO:0007669"/>
    <property type="project" value="UniProtKB-UniRule"/>
</dbReference>
<evidence type="ECO:0000313" key="5">
    <source>
        <dbReference type="Proteomes" id="UP000179024"/>
    </source>
</evidence>
<dbReference type="GO" id="GO:0008360">
    <property type="term" value="P:regulation of cell shape"/>
    <property type="evidence" value="ECO:0007669"/>
    <property type="project" value="UniProtKB-KW"/>
</dbReference>
<comment type="similarity">
    <text evidence="1">Belongs to the MurL family.</text>
</comment>
<dbReference type="GO" id="GO:0009252">
    <property type="term" value="P:peptidoglycan biosynthetic process"/>
    <property type="evidence" value="ECO:0007669"/>
    <property type="project" value="UniProtKB-UniRule"/>
</dbReference>
<keyword evidence="1" id="KW-0133">Cell shape</keyword>
<comment type="pathway">
    <text evidence="1">Cell wall biogenesis; peptidoglycan biosynthesis.</text>
</comment>
<evidence type="ECO:0000313" key="4">
    <source>
        <dbReference type="EMBL" id="OGK38688.1"/>
    </source>
</evidence>
<evidence type="ECO:0000259" key="3">
    <source>
        <dbReference type="Pfam" id="PF26299"/>
    </source>
</evidence>
<dbReference type="AlphaFoldDB" id="A0A1F7I5N9"/>
<comment type="function">
    <text evidence="1">Cell wall formation. Catalyzes epimerization of the terminal L-glutamate in UDP-N-acetyl-alpha-D-muramoyl-L-alanyl-L-glutamate.</text>
</comment>
<dbReference type="InterPro" id="IPR043689">
    <property type="entry name" value="MurL"/>
</dbReference>
<sequence length="448" mass="51627">MTQGKEFIFAGYNADWATGKLTFSYTINVDETISKSFSETLRLQSPVDITKLNPKTLEILLQSFHLALGLSYYKLYIPPTILIRGYSLSKAQSIFWNMLYTKGLGEFYYRNNIDFRGLIQFPYEDKSRSALEQKRDSDKTLLGIGGGKDSILAAQILKEAEIAFNISYLADPIRDGIAQQFTADSLVVSREFDPEFLQLSSSSEVYQGHIPISAIYAFIMALSGYLYGYRYLIVGNERSSNYGNAEYLGQEINHQWSKSKEFEDMLREYVRDFISTDLEFFSLMRPLYEIAIVKRFCQYPQYFRLFSSCNRNFNIGNPLKGRLWCNECEKCAFVFCLMAAFLPKDEVIKIFGENLFAKEPLVDTYKELLGIKDIKPFECVGIPDEVKVAMYFAHEKGEYRDDPAMKMFEAEVMPDITDIEAMKQEVFSYGDDSNIPEQFKQAIKENKL</sequence>
<feature type="domain" description="MurL N-terminal" evidence="3">
    <location>
        <begin position="3"/>
        <end position="283"/>
    </location>
</feature>
<dbReference type="EC" id="5.1.1.23" evidence="1"/>
<dbReference type="GO" id="GO:0051301">
    <property type="term" value="P:cell division"/>
    <property type="evidence" value="ECO:0007669"/>
    <property type="project" value="UniProtKB-KW"/>
</dbReference>
<keyword evidence="1" id="KW-0132">Cell division</keyword>
<organism evidence="4 5">
    <name type="scientific">Candidatus Roizmanbacteria bacterium RIFCSPHIGHO2_12_FULL_44_10</name>
    <dbReference type="NCBI Taxonomy" id="1802054"/>
    <lineage>
        <taxon>Bacteria</taxon>
        <taxon>Candidatus Roizmaniibacteriota</taxon>
    </lineage>
</organism>
<proteinExistence type="inferred from homology"/>
<keyword evidence="1" id="KW-0413">Isomerase</keyword>
<evidence type="ECO:0000259" key="2">
    <source>
        <dbReference type="Pfam" id="PF26298"/>
    </source>
</evidence>
<keyword evidence="1" id="KW-0573">Peptidoglycan synthesis</keyword>
<name>A0A1F7I5N9_9BACT</name>
<dbReference type="Pfam" id="PF26299">
    <property type="entry name" value="MurL_N"/>
    <property type="match status" value="1"/>
</dbReference>
<keyword evidence="1" id="KW-0961">Cell wall biogenesis/degradation</keyword>
<dbReference type="InterPro" id="IPR058741">
    <property type="entry name" value="MurL_C"/>
</dbReference>
<dbReference type="GO" id="GO:0071555">
    <property type="term" value="P:cell wall organization"/>
    <property type="evidence" value="ECO:0007669"/>
    <property type="project" value="UniProtKB-KW"/>
</dbReference>
<gene>
    <name evidence="1" type="primary">murL</name>
    <name evidence="4" type="ORF">A3F34_02635</name>
</gene>
<dbReference type="UniPathway" id="UPA00219"/>
<dbReference type="Proteomes" id="UP000179024">
    <property type="component" value="Unassembled WGS sequence"/>
</dbReference>
<reference evidence="4 5" key="1">
    <citation type="journal article" date="2016" name="Nat. Commun.">
        <title>Thousands of microbial genomes shed light on interconnected biogeochemical processes in an aquifer system.</title>
        <authorList>
            <person name="Anantharaman K."/>
            <person name="Brown C.T."/>
            <person name="Hug L.A."/>
            <person name="Sharon I."/>
            <person name="Castelle C.J."/>
            <person name="Probst A.J."/>
            <person name="Thomas B.C."/>
            <person name="Singh A."/>
            <person name="Wilkins M.J."/>
            <person name="Karaoz U."/>
            <person name="Brodie E.L."/>
            <person name="Williams K.H."/>
            <person name="Hubbard S.S."/>
            <person name="Banfield J.F."/>
        </authorList>
    </citation>
    <scope>NUCLEOTIDE SEQUENCE [LARGE SCALE GENOMIC DNA]</scope>
</reference>
<dbReference type="GO" id="GO:0005737">
    <property type="term" value="C:cytoplasm"/>
    <property type="evidence" value="ECO:0007669"/>
    <property type="project" value="UniProtKB-UniRule"/>
</dbReference>
<keyword evidence="1" id="KW-0131">Cell cycle</keyword>
<protein>
    <recommendedName>
        <fullName evidence="1">UDP-N-acetyl-alpha-D-muramoyl-L-alanyl-L-glutamate epimerase</fullName>
        <ecNumber evidence="1">5.1.1.23</ecNumber>
    </recommendedName>
    <alternativeName>
        <fullName evidence="1">UDP-MurNAc-L-Ala-L-Glu epimerase</fullName>
    </alternativeName>
</protein>